<evidence type="ECO:0000256" key="2">
    <source>
        <dbReference type="ARBA" id="ARBA00010333"/>
    </source>
</evidence>
<evidence type="ECO:0000259" key="6">
    <source>
        <dbReference type="SMART" id="SM00062"/>
    </source>
</evidence>
<reference evidence="7" key="1">
    <citation type="journal article" date="2014" name="Int. J. Syst. Evol. Microbiol.">
        <title>Complete genome of a new Firmicutes species belonging to the dominant human colonic microbiota ('Ruminococcus bicirculans') reveals two chromosomes and a selective capacity to utilize plant glucans.</title>
        <authorList>
            <consortium name="NISC Comparative Sequencing Program"/>
            <person name="Wegmann U."/>
            <person name="Louis P."/>
            <person name="Goesmann A."/>
            <person name="Henrissat B."/>
            <person name="Duncan S.H."/>
            <person name="Flint H.J."/>
        </authorList>
    </citation>
    <scope>NUCLEOTIDE SEQUENCE</scope>
    <source>
        <strain evidence="7">JCM 15515</strain>
    </source>
</reference>
<feature type="chain" id="PRO_5044720191" evidence="5">
    <location>
        <begin position="26"/>
        <end position="254"/>
    </location>
</feature>
<dbReference type="EMBL" id="CP158267">
    <property type="protein sequence ID" value="XDJ79869.1"/>
    <property type="molecule type" value="Genomic_DNA"/>
</dbReference>
<reference evidence="7" key="3">
    <citation type="submission" date="2023-12" db="EMBL/GenBank/DDBJ databases">
        <authorList>
            <person name="Sun Q."/>
            <person name="Inoue M."/>
        </authorList>
    </citation>
    <scope>NUCLEOTIDE SEQUENCE</scope>
    <source>
        <strain evidence="7">JCM 15515</strain>
    </source>
</reference>
<dbReference type="Proteomes" id="UP001500573">
    <property type="component" value="Unassembled WGS sequence"/>
</dbReference>
<evidence type="ECO:0000256" key="1">
    <source>
        <dbReference type="ARBA" id="ARBA00004196"/>
    </source>
</evidence>
<dbReference type="RefSeq" id="WP_343835522.1">
    <property type="nucleotide sequence ID" value="NZ_BAAAEX010000003.1"/>
</dbReference>
<reference evidence="12" key="2">
    <citation type="journal article" date="2019" name="Int. J. Syst. Evol. Microbiol.">
        <title>The Global Catalogue of Microorganisms (GCM) 10K type strain sequencing project: providing services to taxonomists for standard genome sequencing and annotation.</title>
        <authorList>
            <consortium name="The Broad Institute Genomics Platform"/>
            <consortium name="The Broad Institute Genome Sequencing Center for Infectious Disease"/>
            <person name="Wu L."/>
            <person name="Ma J."/>
        </authorList>
    </citation>
    <scope>NUCLEOTIDE SEQUENCE [LARGE SCALE GENOMIC DNA]</scope>
    <source>
        <strain evidence="12">JCM 15515</strain>
    </source>
</reference>
<dbReference type="SMART" id="SM00062">
    <property type="entry name" value="PBPb"/>
    <property type="match status" value="1"/>
</dbReference>
<proteinExistence type="inferred from homology"/>
<evidence type="ECO:0000313" key="8">
    <source>
        <dbReference type="EMBL" id="XDJ43292.1"/>
    </source>
</evidence>
<evidence type="ECO:0000256" key="4">
    <source>
        <dbReference type="RuleBase" id="RU003744"/>
    </source>
</evidence>
<evidence type="ECO:0000256" key="5">
    <source>
        <dbReference type="SAM" id="SignalP"/>
    </source>
</evidence>
<dbReference type="EMBL" id="CP158262">
    <property type="protein sequence ID" value="XDJ70506.1"/>
    <property type="molecule type" value="Genomic_DNA"/>
</dbReference>
<dbReference type="PANTHER" id="PTHR35936">
    <property type="entry name" value="MEMBRANE-BOUND LYTIC MUREIN TRANSGLYCOSYLASE F"/>
    <property type="match status" value="1"/>
</dbReference>
<evidence type="ECO:0000313" key="7">
    <source>
        <dbReference type="EMBL" id="GAA0774404.1"/>
    </source>
</evidence>
<protein>
    <submittedName>
        <fullName evidence="7">ABC transporter substrate-binding protein</fullName>
    </submittedName>
    <submittedName>
        <fullName evidence="8">Transporter substrate-binding domain-containing protein</fullName>
    </submittedName>
</protein>
<dbReference type="PANTHER" id="PTHR35936:SF17">
    <property type="entry name" value="ARGININE-BINDING EXTRACELLULAR PROTEIN ARTP"/>
    <property type="match status" value="1"/>
</dbReference>
<dbReference type="PROSITE" id="PS01039">
    <property type="entry name" value="SBP_BACTERIAL_3"/>
    <property type="match status" value="1"/>
</dbReference>
<dbReference type="Gene3D" id="3.40.190.10">
    <property type="entry name" value="Periplasmic binding protein-like II"/>
    <property type="match status" value="2"/>
</dbReference>
<dbReference type="InterPro" id="IPR018313">
    <property type="entry name" value="SBP_3_CS"/>
</dbReference>
<keyword evidence="3 5" id="KW-0732">Signal</keyword>
<dbReference type="EMBL" id="BAAAEX010000003">
    <property type="protein sequence ID" value="GAA0774404.1"/>
    <property type="molecule type" value="Genomic_DNA"/>
</dbReference>
<keyword evidence="12" id="KW-1185">Reference proteome</keyword>
<gene>
    <name evidence="10" type="ORF">ABRY94_06975</name>
    <name evidence="8" type="ORF">ABRY99_06985</name>
    <name evidence="11" type="ORF">ABRZ07_13440</name>
    <name evidence="9" type="ORF">ABRZ09_02595</name>
    <name evidence="7" type="ORF">GCM10009108_05880</name>
</gene>
<evidence type="ECO:0000313" key="12">
    <source>
        <dbReference type="Proteomes" id="UP001500573"/>
    </source>
</evidence>
<dbReference type="EMBL" id="CP158255">
    <property type="protein sequence ID" value="XDJ50773.1"/>
    <property type="molecule type" value="Genomic_DNA"/>
</dbReference>
<dbReference type="SUPFAM" id="SSF53850">
    <property type="entry name" value="Periplasmic binding protein-like II"/>
    <property type="match status" value="1"/>
</dbReference>
<evidence type="ECO:0000313" key="11">
    <source>
        <dbReference type="EMBL" id="XDJ79869.1"/>
    </source>
</evidence>
<feature type="signal peptide" evidence="5">
    <location>
        <begin position="1"/>
        <end position="25"/>
    </location>
</feature>
<accession>A0AB39CMK7</accession>
<evidence type="ECO:0000313" key="10">
    <source>
        <dbReference type="EMBL" id="XDJ70506.1"/>
    </source>
</evidence>
<comment type="subcellular location">
    <subcellularLocation>
        <location evidence="1">Cell envelope</location>
    </subcellularLocation>
</comment>
<dbReference type="AlphaFoldDB" id="A0AB39CMK7"/>
<feature type="domain" description="Solute-binding protein family 3/N-terminal" evidence="6">
    <location>
        <begin position="27"/>
        <end position="252"/>
    </location>
</feature>
<dbReference type="Pfam" id="PF00497">
    <property type="entry name" value="SBP_bac_3"/>
    <property type="match status" value="1"/>
</dbReference>
<comment type="similarity">
    <text evidence="2 4">Belongs to the bacterial solute-binding protein 3 family.</text>
</comment>
<name>A0AB39CMK7_9BURK</name>
<dbReference type="EMBL" id="CP158252">
    <property type="protein sequence ID" value="XDJ43292.1"/>
    <property type="molecule type" value="Genomic_DNA"/>
</dbReference>
<sequence>MKNLKTLAAALMLACGLGSAPLAQAETLRVGLEAAYPPFSAPSAKGGYVGFDIDIANALCKQMQVECEFIAQDWDGIIPALMARKFDAIISSMAVTKERAEQVDFTGHYYRTSMSVAVPRDADFKGLEAENFKGKVVGAQSSSTPGMYAEDVYGKAGAEVRLYPTADEAGSDLVSGRLDALVHDKYPLIEWMRKRSHDCCRLLGDLPGTMDDIAIAVRKGDDALRTRLNEAILAIRADGSYQRISQRYFGLDIY</sequence>
<reference evidence="8" key="4">
    <citation type="submission" date="2024-05" db="EMBL/GenBank/DDBJ databases">
        <authorList>
            <person name="Luo Y.-C."/>
            <person name="Nicholds J."/>
            <person name="Mortimer T."/>
            <person name="Maboni G."/>
        </authorList>
    </citation>
    <scope>NUCLEOTIDE SEQUENCE</scope>
    <source>
        <strain evidence="11">141555</strain>
        <strain evidence="10">144863</strain>
        <strain evidence="9">151108</strain>
        <strain evidence="8">153920</strain>
    </source>
</reference>
<dbReference type="InterPro" id="IPR001638">
    <property type="entry name" value="Solute-binding_3/MltF_N"/>
</dbReference>
<dbReference type="GO" id="GO:0030313">
    <property type="term" value="C:cell envelope"/>
    <property type="evidence" value="ECO:0007669"/>
    <property type="project" value="UniProtKB-SubCell"/>
</dbReference>
<organism evidence="8">
    <name type="scientific">Castellaniella ginsengisoli</name>
    <dbReference type="NCBI Taxonomy" id="546114"/>
    <lineage>
        <taxon>Bacteria</taxon>
        <taxon>Pseudomonadati</taxon>
        <taxon>Pseudomonadota</taxon>
        <taxon>Betaproteobacteria</taxon>
        <taxon>Burkholderiales</taxon>
        <taxon>Alcaligenaceae</taxon>
        <taxon>Castellaniella</taxon>
    </lineage>
</organism>
<evidence type="ECO:0000313" key="9">
    <source>
        <dbReference type="EMBL" id="XDJ50773.1"/>
    </source>
</evidence>
<evidence type="ECO:0000256" key="3">
    <source>
        <dbReference type="ARBA" id="ARBA00022729"/>
    </source>
</evidence>